<evidence type="ECO:0000256" key="2">
    <source>
        <dbReference type="ARBA" id="ARBA00022475"/>
    </source>
</evidence>
<dbReference type="Pfam" id="PF03176">
    <property type="entry name" value="MMPL"/>
    <property type="match status" value="2"/>
</dbReference>
<comment type="caution">
    <text evidence="8">The sequence shown here is derived from an EMBL/GenBank/DDBJ whole genome shotgun (WGS) entry which is preliminary data.</text>
</comment>
<name>A0A3M8R6Q9_9PROT</name>
<feature type="transmembrane region" description="Helical" evidence="6">
    <location>
        <begin position="252"/>
        <end position="269"/>
    </location>
</feature>
<dbReference type="EMBL" id="RIZI01000164">
    <property type="protein sequence ID" value="RNF62190.1"/>
    <property type="molecule type" value="Genomic_DNA"/>
</dbReference>
<dbReference type="SUPFAM" id="SSF82866">
    <property type="entry name" value="Multidrug efflux transporter AcrB transmembrane domain"/>
    <property type="match status" value="2"/>
</dbReference>
<evidence type="ECO:0000256" key="4">
    <source>
        <dbReference type="ARBA" id="ARBA00022989"/>
    </source>
</evidence>
<feature type="transmembrane region" description="Helical" evidence="6">
    <location>
        <begin position="757"/>
        <end position="778"/>
    </location>
</feature>
<keyword evidence="2" id="KW-1003">Cell membrane</keyword>
<feature type="transmembrane region" description="Helical" evidence="6">
    <location>
        <begin position="696"/>
        <end position="715"/>
    </location>
</feature>
<dbReference type="PANTHER" id="PTHR33406:SF13">
    <property type="entry name" value="MEMBRANE PROTEIN YDFJ"/>
    <property type="match status" value="1"/>
</dbReference>
<feature type="domain" description="Membrane transport protein MMPL" evidence="7">
    <location>
        <begin position="648"/>
        <end position="778"/>
    </location>
</feature>
<dbReference type="Gene3D" id="1.20.1640.10">
    <property type="entry name" value="Multidrug efflux transporter AcrB transmembrane domain"/>
    <property type="match status" value="2"/>
</dbReference>
<proteinExistence type="predicted"/>
<feature type="domain" description="Membrane transport protein MMPL" evidence="7">
    <location>
        <begin position="184"/>
        <end position="392"/>
    </location>
</feature>
<evidence type="ECO:0000313" key="8">
    <source>
        <dbReference type="EMBL" id="RNF62190.1"/>
    </source>
</evidence>
<feature type="transmembrane region" description="Helical" evidence="6">
    <location>
        <begin position="276"/>
        <end position="299"/>
    </location>
</feature>
<keyword evidence="4 6" id="KW-1133">Transmembrane helix</keyword>
<feature type="transmembrane region" description="Helical" evidence="6">
    <location>
        <begin position="670"/>
        <end position="690"/>
    </location>
</feature>
<dbReference type="GO" id="GO:0005886">
    <property type="term" value="C:plasma membrane"/>
    <property type="evidence" value="ECO:0007669"/>
    <property type="project" value="UniProtKB-SubCell"/>
</dbReference>
<evidence type="ECO:0000256" key="5">
    <source>
        <dbReference type="ARBA" id="ARBA00023136"/>
    </source>
</evidence>
<sequence length="785" mass="83493">MKDNRIFFIATWLVILAACGLVISSAKFTANLSEFLPRSPTAQQAVLNEQLRQGLLSRQIMIGIDGGNAAIRAKLSNDLVGKLQGNAIFTSINNGSSNNDTRIFHYIFSHRYLLSPTVDPTLFTVKGLHNAIANSIDILATPGGDMTQSLFPSDPTGATVQMIKSMGDGARPMIRNGVWSSRSGMSALVLAQTRASGSDTNAQQAAIKSIQTAFAVVKSEAGPPAANTALMMTGVGVISVASRDTIVHAAELMSTISITLIIILLLLVYRSGIVLILGLLPVFSGVIVGIAAVALGFAVVYDITLGFGTALIGEAVDYSIYFFIQSGQSAAASGEWARKYWPTIRLGVLTSVIGFSSLLFSNLPGLSQLGLYAIAGLLTAAAVTRVALPTLLPGNFQSRDLSSIGEKLLRLSRILSTMRWGVLLLLIAASVVLIIHRDKIWNYDLSALSPIPSAEQRLYTQMRADLGVPDGGYLLVVSAPTINATLAAAEKADNALEELIENHVIAGYESPARYLPSVTLQQARQGAIPPEDELQKRLRESLLGLPVKASLFTPFIKEAEMQRTLKPITLADLRGNGIGILVNSMLVRHGNGWYAILPLKAPGSGIVDAQRVRNSLAQHHVDGAMFIDLSSESNQLYKDYLRNGINLSLSGVAFIALLLLLVLRSPMRVLRILLPLIAAVLTVAAGLVLLGYELNIMNLIGLMLIVAVGSNYALFFDQGDRQVHGEIAPRTLASLVIANIATVMGFGPLAFSGVPVLQAIGATVAPGVVLALLFSASFSQRTAAA</sequence>
<protein>
    <recommendedName>
        <fullName evidence="7">Membrane transport protein MMPL domain-containing protein</fullName>
    </recommendedName>
</protein>
<feature type="transmembrane region" description="Helical" evidence="6">
    <location>
        <begin position="417"/>
        <end position="436"/>
    </location>
</feature>
<accession>A0A3M8R6Q9</accession>
<feature type="transmembrane region" description="Helical" evidence="6">
    <location>
        <begin position="727"/>
        <end position="751"/>
    </location>
</feature>
<dbReference type="PANTHER" id="PTHR33406">
    <property type="entry name" value="MEMBRANE PROTEIN MJ1562-RELATED"/>
    <property type="match status" value="1"/>
</dbReference>
<dbReference type="InterPro" id="IPR050545">
    <property type="entry name" value="Mycobact_MmpL"/>
</dbReference>
<dbReference type="OrthoDB" id="9780358at2"/>
<keyword evidence="5 6" id="KW-0472">Membrane</keyword>
<dbReference type="PROSITE" id="PS51257">
    <property type="entry name" value="PROKAR_LIPOPROTEIN"/>
    <property type="match status" value="1"/>
</dbReference>
<feature type="transmembrane region" description="Helical" evidence="6">
    <location>
        <begin position="644"/>
        <end position="663"/>
    </location>
</feature>
<organism evidence="8">
    <name type="scientific">Acidithiobacillus sulfuriphilus</name>
    <dbReference type="NCBI Taxonomy" id="1867749"/>
    <lineage>
        <taxon>Bacteria</taxon>
        <taxon>Pseudomonadati</taxon>
        <taxon>Pseudomonadota</taxon>
        <taxon>Acidithiobacillia</taxon>
        <taxon>Acidithiobacillales</taxon>
        <taxon>Acidithiobacillaceae</taxon>
        <taxon>Acidithiobacillus</taxon>
    </lineage>
</organism>
<keyword evidence="3 6" id="KW-0812">Transmembrane</keyword>
<dbReference type="AlphaFoldDB" id="A0A3M8R6Q9"/>
<feature type="transmembrane region" description="Helical" evidence="6">
    <location>
        <begin position="369"/>
        <end position="396"/>
    </location>
</feature>
<dbReference type="InterPro" id="IPR004869">
    <property type="entry name" value="MMPL_dom"/>
</dbReference>
<evidence type="ECO:0000256" key="3">
    <source>
        <dbReference type="ARBA" id="ARBA00022692"/>
    </source>
</evidence>
<dbReference type="RefSeq" id="WP_123103767.1">
    <property type="nucleotide sequence ID" value="NZ_CP127527.1"/>
</dbReference>
<reference evidence="8" key="1">
    <citation type="submission" date="2018-10" db="EMBL/GenBank/DDBJ databases">
        <title>Acidithiobacillus sulfuriphilus sp. nov.: an extremely acidophilic sulfur-oxidizing chemolithotroph isolated from a neutral pH environment.</title>
        <authorList>
            <person name="Falagan C."/>
            <person name="Moya-Beltran A."/>
            <person name="Quatrini R."/>
            <person name="Johnson D.B."/>
        </authorList>
    </citation>
    <scope>NUCLEOTIDE SEQUENCE [LARGE SCALE GENOMIC DNA]</scope>
    <source>
        <strain evidence="8">CJ-2</strain>
    </source>
</reference>
<evidence type="ECO:0000256" key="6">
    <source>
        <dbReference type="SAM" id="Phobius"/>
    </source>
</evidence>
<feature type="transmembrane region" description="Helical" evidence="6">
    <location>
        <begin position="305"/>
        <end position="324"/>
    </location>
</feature>
<gene>
    <name evidence="8" type="ORF">EC580_07650</name>
</gene>
<feature type="transmembrane region" description="Helical" evidence="6">
    <location>
        <begin position="344"/>
        <end position="363"/>
    </location>
</feature>
<comment type="subcellular location">
    <subcellularLocation>
        <location evidence="1">Cell membrane</location>
        <topology evidence="1">Multi-pass membrane protein</topology>
    </subcellularLocation>
</comment>
<evidence type="ECO:0000259" key="7">
    <source>
        <dbReference type="Pfam" id="PF03176"/>
    </source>
</evidence>
<evidence type="ECO:0000256" key="1">
    <source>
        <dbReference type="ARBA" id="ARBA00004651"/>
    </source>
</evidence>